<accession>B8F914</accession>
<keyword evidence="2" id="KW-1185">Reference proteome</keyword>
<dbReference type="AlphaFoldDB" id="B8F914"/>
<proteinExistence type="predicted"/>
<organism evidence="1 2">
    <name type="scientific">Desulfatibacillum aliphaticivorans</name>
    <dbReference type="NCBI Taxonomy" id="218208"/>
    <lineage>
        <taxon>Bacteria</taxon>
        <taxon>Pseudomonadati</taxon>
        <taxon>Thermodesulfobacteriota</taxon>
        <taxon>Desulfobacteria</taxon>
        <taxon>Desulfobacterales</taxon>
        <taxon>Desulfatibacillaceae</taxon>
        <taxon>Desulfatibacillum</taxon>
    </lineage>
</organism>
<dbReference type="KEGG" id="dal:Dalk_0337"/>
<dbReference type="RefSeq" id="WP_012609486.1">
    <property type="nucleotide sequence ID" value="NC_011768.1"/>
</dbReference>
<reference evidence="1 2" key="1">
    <citation type="journal article" date="2012" name="Environ. Microbiol.">
        <title>The genome sequence of Desulfatibacillum alkenivorans AK-01: a blueprint for anaerobic alkane oxidation.</title>
        <authorList>
            <person name="Callaghan A.V."/>
            <person name="Morris B.E."/>
            <person name="Pereira I.A."/>
            <person name="McInerney M.J."/>
            <person name="Austin R.N."/>
            <person name="Groves J.T."/>
            <person name="Kukor J.J."/>
            <person name="Suflita J.M."/>
            <person name="Young L.Y."/>
            <person name="Zylstra G.J."/>
            <person name="Wawrik B."/>
        </authorList>
    </citation>
    <scope>NUCLEOTIDE SEQUENCE [LARGE SCALE GENOMIC DNA]</scope>
    <source>
        <strain evidence="1 2">AK-01</strain>
    </source>
</reference>
<dbReference type="EMBL" id="CP001322">
    <property type="protein sequence ID" value="ACL02046.1"/>
    <property type="molecule type" value="Genomic_DNA"/>
</dbReference>
<name>B8F914_DESAL</name>
<protein>
    <submittedName>
        <fullName evidence="1">Uncharacterized protein</fullName>
    </submittedName>
</protein>
<evidence type="ECO:0000313" key="2">
    <source>
        <dbReference type="Proteomes" id="UP000000739"/>
    </source>
</evidence>
<dbReference type="HOGENOM" id="CLU_3024637_0_0_7"/>
<gene>
    <name evidence="1" type="ordered locus">Dalk_0337</name>
</gene>
<dbReference type="Proteomes" id="UP000000739">
    <property type="component" value="Chromosome"/>
</dbReference>
<evidence type="ECO:0000313" key="1">
    <source>
        <dbReference type="EMBL" id="ACL02046.1"/>
    </source>
</evidence>
<sequence>MRKLSESIANKPMVGLHKALQLCARLTQQDTPDPLPAMTLAWEVRGRKGCGGGQR</sequence>